<evidence type="ECO:0000313" key="2">
    <source>
        <dbReference type="Proteomes" id="UP001055879"/>
    </source>
</evidence>
<dbReference type="EMBL" id="CM042048">
    <property type="protein sequence ID" value="KAI3757090.1"/>
    <property type="molecule type" value="Genomic_DNA"/>
</dbReference>
<keyword evidence="2" id="KW-1185">Reference proteome</keyword>
<dbReference type="Proteomes" id="UP001055879">
    <property type="component" value="Linkage Group LG02"/>
</dbReference>
<gene>
    <name evidence="1" type="ORF">L6452_04623</name>
</gene>
<comment type="caution">
    <text evidence="1">The sequence shown here is derived from an EMBL/GenBank/DDBJ whole genome shotgun (WGS) entry which is preliminary data.</text>
</comment>
<reference evidence="2" key="1">
    <citation type="journal article" date="2022" name="Mol. Ecol. Resour.">
        <title>The genomes of chicory, endive, great burdock and yacon provide insights into Asteraceae palaeo-polyploidization history and plant inulin production.</title>
        <authorList>
            <person name="Fan W."/>
            <person name="Wang S."/>
            <person name="Wang H."/>
            <person name="Wang A."/>
            <person name="Jiang F."/>
            <person name="Liu H."/>
            <person name="Zhao H."/>
            <person name="Xu D."/>
            <person name="Zhang Y."/>
        </authorList>
    </citation>
    <scope>NUCLEOTIDE SEQUENCE [LARGE SCALE GENOMIC DNA]</scope>
    <source>
        <strain evidence="2">cv. Niubang</strain>
    </source>
</reference>
<reference evidence="1 2" key="2">
    <citation type="journal article" date="2022" name="Mol. Ecol. Resour.">
        <title>The genomes of chicory, endive, great burdock and yacon provide insights into Asteraceae paleo-polyploidization history and plant inulin production.</title>
        <authorList>
            <person name="Fan W."/>
            <person name="Wang S."/>
            <person name="Wang H."/>
            <person name="Wang A."/>
            <person name="Jiang F."/>
            <person name="Liu H."/>
            <person name="Zhao H."/>
            <person name="Xu D."/>
            <person name="Zhang Y."/>
        </authorList>
    </citation>
    <scope>NUCLEOTIDE SEQUENCE [LARGE SCALE GENOMIC DNA]</scope>
    <source>
        <strain evidence="2">cv. Niubang</strain>
    </source>
</reference>
<protein>
    <submittedName>
        <fullName evidence="1">Uncharacterized protein</fullName>
    </submittedName>
</protein>
<sequence length="148" mass="16233">MELTSPRMNMVNQGAAMQSGYPFQSNWRSFGVKGMPDTGTRKGDTYDARMMMDPSQAESVPHSTPGSMADIFAPIHGHNFAPSQPMQASSFMRHVYYPPNSSWDARGMIHHPPLNPISPGVMHSNLHNNVVAPPFLPAFVTPLAQIQG</sequence>
<name>A0ACB9EEG5_ARCLA</name>
<accession>A0ACB9EEG5</accession>
<organism evidence="1 2">
    <name type="scientific">Arctium lappa</name>
    <name type="common">Greater burdock</name>
    <name type="synonym">Lappa major</name>
    <dbReference type="NCBI Taxonomy" id="4217"/>
    <lineage>
        <taxon>Eukaryota</taxon>
        <taxon>Viridiplantae</taxon>
        <taxon>Streptophyta</taxon>
        <taxon>Embryophyta</taxon>
        <taxon>Tracheophyta</taxon>
        <taxon>Spermatophyta</taxon>
        <taxon>Magnoliopsida</taxon>
        <taxon>eudicotyledons</taxon>
        <taxon>Gunneridae</taxon>
        <taxon>Pentapetalae</taxon>
        <taxon>asterids</taxon>
        <taxon>campanulids</taxon>
        <taxon>Asterales</taxon>
        <taxon>Asteraceae</taxon>
        <taxon>Carduoideae</taxon>
        <taxon>Cardueae</taxon>
        <taxon>Arctiinae</taxon>
        <taxon>Arctium</taxon>
    </lineage>
</organism>
<proteinExistence type="predicted"/>
<evidence type="ECO:0000313" key="1">
    <source>
        <dbReference type="EMBL" id="KAI3757090.1"/>
    </source>
</evidence>